<protein>
    <submittedName>
        <fullName evidence="1">Uncharacterized protein</fullName>
    </submittedName>
</protein>
<reference evidence="1" key="2">
    <citation type="submission" date="2023-05" db="EMBL/GenBank/DDBJ databases">
        <authorList>
            <person name="Fouks B."/>
        </authorList>
    </citation>
    <scope>NUCLEOTIDE SEQUENCE</scope>
    <source>
        <strain evidence="1">Stay&amp;Tobe</strain>
        <tissue evidence="1">Testes</tissue>
    </source>
</reference>
<organism evidence="1 2">
    <name type="scientific">Diploptera punctata</name>
    <name type="common">Pacific beetle cockroach</name>
    <dbReference type="NCBI Taxonomy" id="6984"/>
    <lineage>
        <taxon>Eukaryota</taxon>
        <taxon>Metazoa</taxon>
        <taxon>Ecdysozoa</taxon>
        <taxon>Arthropoda</taxon>
        <taxon>Hexapoda</taxon>
        <taxon>Insecta</taxon>
        <taxon>Pterygota</taxon>
        <taxon>Neoptera</taxon>
        <taxon>Polyneoptera</taxon>
        <taxon>Dictyoptera</taxon>
        <taxon>Blattodea</taxon>
        <taxon>Blaberoidea</taxon>
        <taxon>Blaberidae</taxon>
        <taxon>Diplopterinae</taxon>
        <taxon>Diploptera</taxon>
    </lineage>
</organism>
<gene>
    <name evidence="1" type="ORF">L9F63_008064</name>
</gene>
<reference evidence="1" key="1">
    <citation type="journal article" date="2023" name="IScience">
        <title>Live-bearing cockroach genome reveals convergent evolutionary mechanisms linked to viviparity in insects and beyond.</title>
        <authorList>
            <person name="Fouks B."/>
            <person name="Harrison M.C."/>
            <person name="Mikhailova A.A."/>
            <person name="Marchal E."/>
            <person name="English S."/>
            <person name="Carruthers M."/>
            <person name="Jennings E.C."/>
            <person name="Chiamaka E.L."/>
            <person name="Frigard R.A."/>
            <person name="Pippel M."/>
            <person name="Attardo G.M."/>
            <person name="Benoit J.B."/>
            <person name="Bornberg-Bauer E."/>
            <person name="Tobe S.S."/>
        </authorList>
    </citation>
    <scope>NUCLEOTIDE SEQUENCE</scope>
    <source>
        <strain evidence="1">Stay&amp;Tobe</strain>
    </source>
</reference>
<feature type="non-terminal residue" evidence="1">
    <location>
        <position position="1"/>
    </location>
</feature>
<accession>A0AAD8E2A3</accession>
<evidence type="ECO:0000313" key="2">
    <source>
        <dbReference type="Proteomes" id="UP001233999"/>
    </source>
</evidence>
<dbReference type="AlphaFoldDB" id="A0AAD8E2A3"/>
<keyword evidence="2" id="KW-1185">Reference proteome</keyword>
<dbReference type="EMBL" id="JASPKZ010010264">
    <property type="protein sequence ID" value="KAJ9574750.1"/>
    <property type="molecule type" value="Genomic_DNA"/>
</dbReference>
<dbReference type="Proteomes" id="UP001233999">
    <property type="component" value="Unassembled WGS sequence"/>
</dbReference>
<evidence type="ECO:0000313" key="1">
    <source>
        <dbReference type="EMBL" id="KAJ9574750.1"/>
    </source>
</evidence>
<comment type="caution">
    <text evidence="1">The sequence shown here is derived from an EMBL/GenBank/DDBJ whole genome shotgun (WGS) entry which is preliminary data.</text>
</comment>
<sequence length="53" mass="6513">IFQFFKCSFNVYSEVVTTKIPHTTSYVKQKWKKILVRAKIKILLDIHLYFWFD</sequence>
<proteinExistence type="predicted"/>
<feature type="non-terminal residue" evidence="1">
    <location>
        <position position="53"/>
    </location>
</feature>
<name>A0AAD8E2A3_DIPPU</name>